<gene>
    <name evidence="5" type="ORF">OO17_03560</name>
</gene>
<dbReference type="InterPro" id="IPR058625">
    <property type="entry name" value="MdtA-like_BSH"/>
</dbReference>
<comment type="caution">
    <text evidence="5">The sequence shown here is derived from an EMBL/GenBank/DDBJ whole genome shotgun (WGS) entry which is preliminary data.</text>
</comment>
<dbReference type="Gene3D" id="1.10.287.470">
    <property type="entry name" value="Helix hairpin bin"/>
    <property type="match status" value="2"/>
</dbReference>
<keyword evidence="3" id="KW-0812">Transmembrane</keyword>
<keyword evidence="1" id="KW-0175">Coiled coil</keyword>
<feature type="domain" description="Multidrug resistance protein MdtA-like barrel-sandwich hybrid" evidence="4">
    <location>
        <begin position="87"/>
        <end position="283"/>
    </location>
</feature>
<dbReference type="PANTHER" id="PTHR30386">
    <property type="entry name" value="MEMBRANE FUSION SUBUNIT OF EMRAB-TOLC MULTIDRUG EFFLUX PUMP"/>
    <property type="match status" value="1"/>
</dbReference>
<dbReference type="SUPFAM" id="SSF111369">
    <property type="entry name" value="HlyD-like secretion proteins"/>
    <property type="match status" value="2"/>
</dbReference>
<keyword evidence="3" id="KW-1133">Transmembrane helix</keyword>
<dbReference type="Gene3D" id="2.40.50.100">
    <property type="match status" value="1"/>
</dbReference>
<organism evidence="5 6">
    <name type="scientific">Rhodopseudomonas palustris</name>
    <dbReference type="NCBI Taxonomy" id="1076"/>
    <lineage>
        <taxon>Bacteria</taxon>
        <taxon>Pseudomonadati</taxon>
        <taxon>Pseudomonadota</taxon>
        <taxon>Alphaproteobacteria</taxon>
        <taxon>Hyphomicrobiales</taxon>
        <taxon>Nitrobacteraceae</taxon>
        <taxon>Rhodopseudomonas</taxon>
    </lineage>
</organism>
<evidence type="ECO:0000313" key="6">
    <source>
        <dbReference type="Proteomes" id="UP000032515"/>
    </source>
</evidence>
<dbReference type="AlphaFoldDB" id="A0A0D7F3A1"/>
<keyword evidence="3" id="KW-0472">Membrane</keyword>
<sequence length="404" mass="44154">MASELADRNPPARKSGSHDQEQAPPPTDHDDTQGKSEPSMLSNPWLRWGLITAAILLLLGGTGYGWYWWTTGSYFQSTNDAYLKADQVSIAPNVSGYLVGVPVVQNQTIAAGDQLAKIDDRSYRVRVEQAKAQLDQARAGKARAEAELNRQYAQIEQANAQLGQSEVSLAFAENQVARYRPLAASGAEATERYDQIRNQRDQARAQVALNNAQVESARRMVPSTEAQIAEAQAAIEQAEAQLHQMQIDLDNTVVVSPIAGRVGDLTARIGQFVQPGMRMMTVVPLHDLYLEANYKETQIGLMRVGQPATIEVDALPNEKLHGEVLSFSPGTGSEFSLLPPQNATGNFTKVVQRVPVRIRIDAGPEARKVLVPGLSIVVDVDTRNAKADINRQRGELQDSRKGAQ</sequence>
<evidence type="ECO:0000256" key="2">
    <source>
        <dbReference type="SAM" id="MobiDB-lite"/>
    </source>
</evidence>
<feature type="region of interest" description="Disordered" evidence="2">
    <location>
        <begin position="1"/>
        <end position="39"/>
    </location>
</feature>
<dbReference type="InterPro" id="IPR050739">
    <property type="entry name" value="MFP"/>
</dbReference>
<accession>A0A0D7F3A1</accession>
<evidence type="ECO:0000313" key="5">
    <source>
        <dbReference type="EMBL" id="KIZ47588.1"/>
    </source>
</evidence>
<evidence type="ECO:0000259" key="4">
    <source>
        <dbReference type="Pfam" id="PF25917"/>
    </source>
</evidence>
<dbReference type="EMBL" id="JXXE01000066">
    <property type="protein sequence ID" value="KIZ47588.1"/>
    <property type="molecule type" value="Genomic_DNA"/>
</dbReference>
<reference evidence="5 6" key="1">
    <citation type="submission" date="2014-11" db="EMBL/GenBank/DDBJ databases">
        <title>Genomics and ecophysiology of heterotrophic nitrogen fixing bacteria isolated from estuarine surface water.</title>
        <authorList>
            <person name="Bentzon-Tilia M."/>
            <person name="Severin I."/>
            <person name="Hansen L.H."/>
            <person name="Riemann L."/>
        </authorList>
    </citation>
    <scope>NUCLEOTIDE SEQUENCE [LARGE SCALE GENOMIC DNA]</scope>
    <source>
        <strain evidence="5 6">BAL398</strain>
    </source>
</reference>
<dbReference type="OrthoDB" id="9811754at2"/>
<dbReference type="GO" id="GO:0055085">
    <property type="term" value="P:transmembrane transport"/>
    <property type="evidence" value="ECO:0007669"/>
    <property type="project" value="InterPro"/>
</dbReference>
<feature type="transmembrane region" description="Helical" evidence="3">
    <location>
        <begin position="45"/>
        <end position="69"/>
    </location>
</feature>
<dbReference type="Gene3D" id="2.40.30.170">
    <property type="match status" value="1"/>
</dbReference>
<evidence type="ECO:0000256" key="3">
    <source>
        <dbReference type="SAM" id="Phobius"/>
    </source>
</evidence>
<proteinExistence type="predicted"/>
<dbReference type="PANTHER" id="PTHR30386:SF24">
    <property type="entry name" value="MULTIDRUG RESISTANCE EFFLUX PUMP"/>
    <property type="match status" value="1"/>
</dbReference>
<name>A0A0D7F3A1_RHOPL</name>
<dbReference type="Pfam" id="PF25917">
    <property type="entry name" value="BSH_RND"/>
    <property type="match status" value="1"/>
</dbReference>
<feature type="compositionally biased region" description="Basic and acidic residues" evidence="2">
    <location>
        <begin position="16"/>
        <end position="34"/>
    </location>
</feature>
<protein>
    <submittedName>
        <fullName evidence="5">Multidrug ABC transporter permease</fullName>
    </submittedName>
</protein>
<feature type="coiled-coil region" evidence="1">
    <location>
        <begin position="127"/>
        <end position="248"/>
    </location>
</feature>
<evidence type="ECO:0000256" key="1">
    <source>
        <dbReference type="SAM" id="Coils"/>
    </source>
</evidence>
<dbReference type="PATRIC" id="fig|1076.23.peg.6239"/>
<dbReference type="Proteomes" id="UP000032515">
    <property type="component" value="Unassembled WGS sequence"/>
</dbReference>
<dbReference type="RefSeq" id="WP_052628813.1">
    <property type="nucleotide sequence ID" value="NZ_JXXE01000066.1"/>
</dbReference>